<protein>
    <submittedName>
        <fullName evidence="2">XRE family transcriptional regulator</fullName>
    </submittedName>
</protein>
<reference evidence="2" key="1">
    <citation type="submission" date="2022-11" db="UniProtKB">
        <authorList>
            <consortium name="WormBaseParasite"/>
        </authorList>
    </citation>
    <scope>IDENTIFICATION</scope>
</reference>
<evidence type="ECO:0000313" key="1">
    <source>
        <dbReference type="Proteomes" id="UP000887565"/>
    </source>
</evidence>
<evidence type="ECO:0000313" key="2">
    <source>
        <dbReference type="WBParaSite" id="nRc.2.0.1.t46183-RA"/>
    </source>
</evidence>
<organism evidence="1 2">
    <name type="scientific">Romanomermis culicivorax</name>
    <name type="common">Nematode worm</name>
    <dbReference type="NCBI Taxonomy" id="13658"/>
    <lineage>
        <taxon>Eukaryota</taxon>
        <taxon>Metazoa</taxon>
        <taxon>Ecdysozoa</taxon>
        <taxon>Nematoda</taxon>
        <taxon>Enoplea</taxon>
        <taxon>Dorylaimia</taxon>
        <taxon>Mermithida</taxon>
        <taxon>Mermithoidea</taxon>
        <taxon>Mermithidae</taxon>
        <taxon>Romanomermis</taxon>
    </lineage>
</organism>
<dbReference type="WBParaSite" id="nRc.2.0.1.t46183-RA">
    <property type="protein sequence ID" value="nRc.2.0.1.t46183-RA"/>
    <property type="gene ID" value="nRc.2.0.1.g46183"/>
</dbReference>
<keyword evidence="1" id="KW-1185">Reference proteome</keyword>
<name>A0A915L6P0_ROMCU</name>
<sequence>MQSIKDILQQKMQREFVKFGCKERQKSTAIACSPDSKSKLAEEIGVNESILNNWKNRSNRNPTNDLFWNGISASLEQSL</sequence>
<accession>A0A915L6P0</accession>
<proteinExistence type="predicted"/>
<dbReference type="AlphaFoldDB" id="A0A915L6P0"/>
<dbReference type="Proteomes" id="UP000887565">
    <property type="component" value="Unplaced"/>
</dbReference>